<dbReference type="SMART" id="SM00283">
    <property type="entry name" value="MA"/>
    <property type="match status" value="1"/>
</dbReference>
<dbReference type="CDD" id="cd12913">
    <property type="entry name" value="PDC1_MCP_like"/>
    <property type="match status" value="1"/>
</dbReference>
<dbReference type="PANTHER" id="PTHR32089:SF112">
    <property type="entry name" value="LYSOZYME-LIKE PROTEIN-RELATED"/>
    <property type="match status" value="1"/>
</dbReference>
<dbReference type="PROSITE" id="PS50885">
    <property type="entry name" value="HAMP"/>
    <property type="match status" value="1"/>
</dbReference>
<dbReference type="GO" id="GO:0007165">
    <property type="term" value="P:signal transduction"/>
    <property type="evidence" value="ECO:0007669"/>
    <property type="project" value="UniProtKB-KW"/>
</dbReference>
<dbReference type="KEGG" id="tbe:Trebr_2044"/>
<dbReference type="Proteomes" id="UP000006546">
    <property type="component" value="Chromosome"/>
</dbReference>
<dbReference type="PROSITE" id="PS51257">
    <property type="entry name" value="PROKAR_LIPOPROTEIN"/>
    <property type="match status" value="1"/>
</dbReference>
<dbReference type="InterPro" id="IPR003660">
    <property type="entry name" value="HAMP_dom"/>
</dbReference>
<keyword evidence="5" id="KW-0732">Signal</keyword>
<evidence type="ECO:0000313" key="8">
    <source>
        <dbReference type="EMBL" id="AEE17459.1"/>
    </source>
</evidence>
<protein>
    <submittedName>
        <fullName evidence="8">Methyl-accepting chemotaxis sensory transducer</fullName>
    </submittedName>
</protein>
<gene>
    <name evidence="8" type="ordered locus">Trebr_2044</name>
</gene>
<feature type="chain" id="PRO_5003310871" evidence="5">
    <location>
        <begin position="21"/>
        <end position="728"/>
    </location>
</feature>
<comment type="similarity">
    <text evidence="2">Belongs to the methyl-accepting chemotaxis (MCP) protein family.</text>
</comment>
<name>F4LJS9_TREBD</name>
<dbReference type="RefSeq" id="WP_013759162.1">
    <property type="nucleotide sequence ID" value="NC_015500.1"/>
</dbReference>
<dbReference type="CDD" id="cd06225">
    <property type="entry name" value="HAMP"/>
    <property type="match status" value="1"/>
</dbReference>
<evidence type="ECO:0000256" key="4">
    <source>
        <dbReference type="SAM" id="Phobius"/>
    </source>
</evidence>
<dbReference type="GO" id="GO:0016020">
    <property type="term" value="C:membrane"/>
    <property type="evidence" value="ECO:0007669"/>
    <property type="project" value="InterPro"/>
</dbReference>
<evidence type="ECO:0000256" key="5">
    <source>
        <dbReference type="SAM" id="SignalP"/>
    </source>
</evidence>
<dbReference type="PROSITE" id="PS50111">
    <property type="entry name" value="CHEMOTAXIS_TRANSDUC_2"/>
    <property type="match status" value="1"/>
</dbReference>
<dbReference type="Gene3D" id="1.10.287.950">
    <property type="entry name" value="Methyl-accepting chemotaxis protein"/>
    <property type="match status" value="1"/>
</dbReference>
<evidence type="ECO:0000256" key="1">
    <source>
        <dbReference type="ARBA" id="ARBA00023224"/>
    </source>
</evidence>
<feature type="domain" description="Methyl-accepting transducer" evidence="6">
    <location>
        <begin position="442"/>
        <end position="671"/>
    </location>
</feature>
<dbReference type="Gene3D" id="3.30.450.20">
    <property type="entry name" value="PAS domain"/>
    <property type="match status" value="1"/>
</dbReference>
<sequence>MKKKLLLVLCSVLCVFSVAACFFVSHFVKRAVEDETDTKLTLFAKTIGSRIESDMQLKIGIAENLAAQFGSFKQIPAEYRRNILSGLLKDSFESMENCYSAWTIWEPNALDGRDAEFAGSELYGAQGRFSACWFTDDAGESSFTSIEDYADTDWYTSLAQKNALDISEPAFDEDDLALGKHTLIFTIAVPVTDASGIRMGFVGFDIHLSDWVSLDTDTSVKNNYSKLISGEGNVLVSPNESSIGQKDPLFEKNRSVFDSLRTGTVENGSFLFVTHSIDLDKEVVGIVLPLSLRDSDSTWFVVSMTPLKDSYALADRVTGMLILTFSVLGCILILSFVLVLTPMLKPLITTADLLHDISDGEGDLTVRLECVGKDEPARIALYFNKTIEKIRNNFVSVRNHTDKICSAGTTLAADMEETVAAIHQITANIDSVKVQAGNQNEIVLETENTVQKMTQLLTDLNGDIAAQERSVQDSLASVEEMVANVRSVTQIVEGNIRSIEQLEQQAKVAQDIAADNRKMSDEMYAKSDSLLNASSVIQNISSQTNLLAMNAAIEAAHAGEYGQGFAVVADEIRKLAEESSRQSKAITSVLKWLMAKISLIAESAGTADRAFSDMLNLTVTVSRQEDVVLQAMQEQNLANDQVLKSIQVIDTVTHTVSESSQNMISASNALREKAKQLSELSDSVSGSMNEMAAGSVQINNAVQEVNQESLLITDSIKELSEIVSQYKL</sequence>
<dbReference type="Pfam" id="PF00015">
    <property type="entry name" value="MCPsignal"/>
    <property type="match status" value="1"/>
</dbReference>
<keyword evidence="1 3" id="KW-0807">Transducer</keyword>
<accession>F4LJS9</accession>
<dbReference type="Gene3D" id="6.10.340.10">
    <property type="match status" value="1"/>
</dbReference>
<dbReference type="AlphaFoldDB" id="F4LJS9"/>
<dbReference type="eggNOG" id="COG0840">
    <property type="taxonomic scope" value="Bacteria"/>
</dbReference>
<keyword evidence="4" id="KW-1133">Transmembrane helix</keyword>
<evidence type="ECO:0000256" key="2">
    <source>
        <dbReference type="ARBA" id="ARBA00029447"/>
    </source>
</evidence>
<feature type="signal peptide" evidence="5">
    <location>
        <begin position="1"/>
        <end position="20"/>
    </location>
</feature>
<dbReference type="PANTHER" id="PTHR32089">
    <property type="entry name" value="METHYL-ACCEPTING CHEMOTAXIS PROTEIN MCPB"/>
    <property type="match status" value="1"/>
</dbReference>
<keyword evidence="4" id="KW-0472">Membrane</keyword>
<evidence type="ECO:0000313" key="9">
    <source>
        <dbReference type="Proteomes" id="UP000006546"/>
    </source>
</evidence>
<reference evidence="9" key="1">
    <citation type="submission" date="2011-04" db="EMBL/GenBank/DDBJ databases">
        <title>The complete genome of Treponema brennaborense DSM 12168.</title>
        <authorList>
            <person name="Lucas S."/>
            <person name="Han J."/>
            <person name="Lapidus A."/>
            <person name="Bruce D."/>
            <person name="Goodwin L."/>
            <person name="Pitluck S."/>
            <person name="Peters L."/>
            <person name="Kyrpides N."/>
            <person name="Mavromatis K."/>
            <person name="Ivanova N."/>
            <person name="Mikhailova N."/>
            <person name="Pagani I."/>
            <person name="Teshima H."/>
            <person name="Detter J.C."/>
            <person name="Tapia R."/>
            <person name="Han C."/>
            <person name="Land M."/>
            <person name="Hauser L."/>
            <person name="Markowitz V."/>
            <person name="Cheng J.-F."/>
            <person name="Hugenholtz P."/>
            <person name="Woyke T."/>
            <person name="Wu D."/>
            <person name="Gronow S."/>
            <person name="Wellnitz S."/>
            <person name="Brambilla E."/>
            <person name="Klenk H.-P."/>
            <person name="Eisen J.A."/>
        </authorList>
    </citation>
    <scope>NUCLEOTIDE SEQUENCE [LARGE SCALE GENOMIC DNA]</scope>
    <source>
        <strain evidence="9">DSM 12168 / CIP 105900 / DD5/3</strain>
    </source>
</reference>
<feature type="domain" description="HAMP" evidence="7">
    <location>
        <begin position="341"/>
        <end position="395"/>
    </location>
</feature>
<organism evidence="8 9">
    <name type="scientific">Treponema brennaborense (strain DSM 12168 / CIP 105900 / DD5/3)</name>
    <dbReference type="NCBI Taxonomy" id="906968"/>
    <lineage>
        <taxon>Bacteria</taxon>
        <taxon>Pseudomonadati</taxon>
        <taxon>Spirochaetota</taxon>
        <taxon>Spirochaetia</taxon>
        <taxon>Spirochaetales</taxon>
        <taxon>Treponemataceae</taxon>
        <taxon>Treponema</taxon>
    </lineage>
</organism>
<dbReference type="EMBL" id="CP002696">
    <property type="protein sequence ID" value="AEE17459.1"/>
    <property type="molecule type" value="Genomic_DNA"/>
</dbReference>
<dbReference type="STRING" id="906968.Trebr_2044"/>
<evidence type="ECO:0000259" key="7">
    <source>
        <dbReference type="PROSITE" id="PS50885"/>
    </source>
</evidence>
<dbReference type="SUPFAM" id="SSF58104">
    <property type="entry name" value="Methyl-accepting chemotaxis protein (MCP) signaling domain"/>
    <property type="match status" value="1"/>
</dbReference>
<dbReference type="Pfam" id="PF22673">
    <property type="entry name" value="MCP-like_PDC_1"/>
    <property type="match status" value="1"/>
</dbReference>
<proteinExistence type="inferred from homology"/>
<feature type="transmembrane region" description="Helical" evidence="4">
    <location>
        <begin position="317"/>
        <end position="340"/>
    </location>
</feature>
<dbReference type="HOGENOM" id="CLU_000445_107_19_12"/>
<keyword evidence="4" id="KW-0812">Transmembrane</keyword>
<dbReference type="InterPro" id="IPR004089">
    <property type="entry name" value="MCPsignal_dom"/>
</dbReference>
<keyword evidence="9" id="KW-1185">Reference proteome</keyword>
<evidence type="ECO:0000256" key="3">
    <source>
        <dbReference type="PROSITE-ProRule" id="PRU00284"/>
    </source>
</evidence>
<evidence type="ECO:0000259" key="6">
    <source>
        <dbReference type="PROSITE" id="PS50111"/>
    </source>
</evidence>